<evidence type="ECO:0000313" key="5">
    <source>
        <dbReference type="Proteomes" id="UP001139263"/>
    </source>
</evidence>
<dbReference type="PROSITE" id="PS51186">
    <property type="entry name" value="GNAT"/>
    <property type="match status" value="1"/>
</dbReference>
<comment type="caution">
    <text evidence="4">The sequence shown here is derived from an EMBL/GenBank/DDBJ whole genome shotgun (WGS) entry which is preliminary data.</text>
</comment>
<organism evidence="4 5">
    <name type="scientific">Sulfoacidibacillus ferrooxidans</name>
    <dbReference type="NCBI Taxonomy" id="2005001"/>
    <lineage>
        <taxon>Bacteria</taxon>
        <taxon>Bacillati</taxon>
        <taxon>Bacillota</taxon>
        <taxon>Bacilli</taxon>
        <taxon>Bacillales</taxon>
        <taxon>Alicyclobacillaceae</taxon>
        <taxon>Sulfoacidibacillus</taxon>
    </lineage>
</organism>
<gene>
    <name evidence="4" type="ORF">MM817_02726</name>
</gene>
<dbReference type="PANTHER" id="PTHR43877:SF1">
    <property type="entry name" value="ACETYLTRANSFERASE"/>
    <property type="match status" value="1"/>
</dbReference>
<dbReference type="InterPro" id="IPR016181">
    <property type="entry name" value="Acyl_CoA_acyltransferase"/>
</dbReference>
<keyword evidence="5" id="KW-1185">Reference proteome</keyword>
<evidence type="ECO:0000313" key="4">
    <source>
        <dbReference type="EMBL" id="MCI0184429.1"/>
    </source>
</evidence>
<evidence type="ECO:0000256" key="1">
    <source>
        <dbReference type="ARBA" id="ARBA00022679"/>
    </source>
</evidence>
<accession>A0A9X1VBI6</accession>
<keyword evidence="1" id="KW-0808">Transferase</keyword>
<dbReference type="Gene3D" id="3.40.630.30">
    <property type="match status" value="1"/>
</dbReference>
<dbReference type="CDD" id="cd04301">
    <property type="entry name" value="NAT_SF"/>
    <property type="match status" value="1"/>
</dbReference>
<evidence type="ECO:0000259" key="3">
    <source>
        <dbReference type="PROSITE" id="PS51186"/>
    </source>
</evidence>
<sequence>MQVRHADIEHVKGICGVCTRGYWDTYTELRPSEYIQRIVDEFYNAERVSNEVRGGEWWVAVDGDTVVGAGSGGIISESVGELFVLYVEPSRKYQGIGTLLLNAITDELRRLGVRDQWVSVAKGNLKGIPFYESRGFKFAKARKAYASNKNEDFFSLRYWRAI</sequence>
<dbReference type="Pfam" id="PF00583">
    <property type="entry name" value="Acetyltransf_1"/>
    <property type="match status" value="1"/>
</dbReference>
<evidence type="ECO:0000256" key="2">
    <source>
        <dbReference type="ARBA" id="ARBA00023315"/>
    </source>
</evidence>
<dbReference type="AlphaFoldDB" id="A0A9X1VBI6"/>
<name>A0A9X1VBI6_9BACL</name>
<dbReference type="PANTHER" id="PTHR43877">
    <property type="entry name" value="AMINOALKYLPHOSPHONATE N-ACETYLTRANSFERASE-RELATED-RELATED"/>
    <property type="match status" value="1"/>
</dbReference>
<dbReference type="Proteomes" id="UP001139263">
    <property type="component" value="Unassembled WGS sequence"/>
</dbReference>
<dbReference type="GO" id="GO:0016747">
    <property type="term" value="F:acyltransferase activity, transferring groups other than amino-acyl groups"/>
    <property type="evidence" value="ECO:0007669"/>
    <property type="project" value="InterPro"/>
</dbReference>
<feature type="domain" description="N-acetyltransferase" evidence="3">
    <location>
        <begin position="1"/>
        <end position="162"/>
    </location>
</feature>
<protein>
    <recommendedName>
        <fullName evidence="3">N-acetyltransferase domain-containing protein</fullName>
    </recommendedName>
</protein>
<dbReference type="InterPro" id="IPR050832">
    <property type="entry name" value="Bact_Acetyltransf"/>
</dbReference>
<dbReference type="SUPFAM" id="SSF55729">
    <property type="entry name" value="Acyl-CoA N-acyltransferases (Nat)"/>
    <property type="match status" value="1"/>
</dbReference>
<keyword evidence="2" id="KW-0012">Acyltransferase</keyword>
<dbReference type="RefSeq" id="WP_241716096.1">
    <property type="nucleotide sequence ID" value="NZ_JALBUF010000013.1"/>
</dbReference>
<dbReference type="EMBL" id="JALBUF010000013">
    <property type="protein sequence ID" value="MCI0184429.1"/>
    <property type="molecule type" value="Genomic_DNA"/>
</dbReference>
<proteinExistence type="predicted"/>
<dbReference type="InterPro" id="IPR000182">
    <property type="entry name" value="GNAT_dom"/>
</dbReference>
<reference evidence="4" key="1">
    <citation type="submission" date="2022-03" db="EMBL/GenBank/DDBJ databases">
        <title>Draft Genome Sequence of Firmicute Strain S0AB, a Heterotrophic Iron/Sulfur-Oxidizing Extreme Acidophile.</title>
        <authorList>
            <person name="Vergara E."/>
            <person name="Pakostova E."/>
            <person name="Johnson D.B."/>
            <person name="Holmes D.S."/>
        </authorList>
    </citation>
    <scope>NUCLEOTIDE SEQUENCE</scope>
    <source>
        <strain evidence="4">S0AB</strain>
    </source>
</reference>